<sequence length="781" mass="86388">MSVRCIKKGILLSVRVSWRSISRHPFLVGLLFFMLLLYRYFPTIFAFIIYSSPVLVCTALLLGALLVYGEPNIPGAEEPWKNADASVEVRSDGDDVAEKRERYISESNTKNRSVRNVARDATFMKMQYEEVKDATNSPECSSGKINEREIQREKIVTNELKARNLEFVDQKVFSIENQSDCALNITGGLDADIGRFSENQFESSLASPWQPIDSHDESSVSGSDEEESLSPDASMTDMMPMLDELHPLLEFDNPEPSQRSIDTSDAASRGSSPDHESDDGSAEVETENQADEEDEDPQEEKDKNEAVVKWTADDQKNLMDLGSSEIERNRRLENLMAKRRARKLQRFQTDKNLIDLDTEPLPFMEEMSRLNVQVAAISAPRHNPFDLPYDSQESMGLPPVPGSAPSVLLPRRNPFDLPYEQVEGCGRPTGESSKHDVPLIQSEILDRNGKLNVVVNSEDFKVEKTEPKLMPYFVAEKMGGTISESCEGQLSEKSDSKESSTVESDSTSSVVDEDHELSEREIRELMPSANQDMEFVERVSQFSEVLGSGDIEHEQNNTVEEDTVKPESCLLVPSAVNSEVIEEKYDASSSSSFSEEEKNHGTSIHVESTHSSHRDGDSAGSSNHSMPSDVKEAEGTDDNRVADPVYDSSPSANSVSHIASLGEDLFRKGEEKLNTGALLPSDMQINLSKVISPGESIDKGSISSGEDFNSEPDSDHTKAGETKNFHVEEIKSDAEVHKLQLNSSRHSGSGAAESSSDAPDPPTQLQNSGEISEPLIETWKG</sequence>
<gene>
    <name evidence="3" type="ORF">AXF42_Ash005056</name>
</gene>
<keyword evidence="2" id="KW-0812">Transmembrane</keyword>
<keyword evidence="2" id="KW-1133">Transmembrane helix</keyword>
<dbReference type="PANTHER" id="PTHR33870:SF4">
    <property type="entry name" value="CARDIOMYOPATHY-ASSOCIATED PROTEIN"/>
    <property type="match status" value="1"/>
</dbReference>
<dbReference type="AlphaFoldDB" id="A0A2I0B8B8"/>
<proteinExistence type="predicted"/>
<accession>A0A2I0B8B8</accession>
<feature type="compositionally biased region" description="Basic and acidic residues" evidence="1">
    <location>
        <begin position="713"/>
        <end position="738"/>
    </location>
</feature>
<keyword evidence="2" id="KW-0472">Membrane</keyword>
<evidence type="ECO:0000256" key="2">
    <source>
        <dbReference type="SAM" id="Phobius"/>
    </source>
</evidence>
<dbReference type="EMBL" id="KZ451906">
    <property type="protein sequence ID" value="PKA64044.1"/>
    <property type="molecule type" value="Genomic_DNA"/>
</dbReference>
<dbReference type="OrthoDB" id="1908091at2759"/>
<feature type="compositionally biased region" description="Polar residues" evidence="1">
    <location>
        <begin position="255"/>
        <end position="271"/>
    </location>
</feature>
<feature type="compositionally biased region" description="Low complexity" evidence="1">
    <location>
        <begin position="501"/>
        <end position="510"/>
    </location>
</feature>
<protein>
    <submittedName>
        <fullName evidence="3">Uncharacterized protein</fullName>
    </submittedName>
</protein>
<feature type="compositionally biased region" description="Basic and acidic residues" evidence="1">
    <location>
        <begin position="607"/>
        <end position="617"/>
    </location>
</feature>
<feature type="region of interest" description="Disordered" evidence="1">
    <location>
        <begin position="202"/>
        <end position="235"/>
    </location>
</feature>
<feature type="region of interest" description="Disordered" evidence="1">
    <location>
        <begin position="485"/>
        <end position="519"/>
    </location>
</feature>
<feature type="compositionally biased region" description="Basic and acidic residues" evidence="1">
    <location>
        <begin position="490"/>
        <end position="500"/>
    </location>
</feature>
<dbReference type="STRING" id="1088818.A0A2I0B8B8"/>
<feature type="region of interest" description="Disordered" evidence="1">
    <location>
        <begin position="582"/>
        <end position="655"/>
    </location>
</feature>
<feature type="compositionally biased region" description="Acidic residues" evidence="1">
    <location>
        <begin position="276"/>
        <end position="299"/>
    </location>
</feature>
<keyword evidence="4" id="KW-1185">Reference proteome</keyword>
<dbReference type="PANTHER" id="PTHR33870">
    <property type="entry name" value="CARDIOMYOPATHY-ASSOCIATED PROTEIN"/>
    <property type="match status" value="1"/>
</dbReference>
<dbReference type="Proteomes" id="UP000236161">
    <property type="component" value="Unassembled WGS sequence"/>
</dbReference>
<evidence type="ECO:0000256" key="1">
    <source>
        <dbReference type="SAM" id="MobiDB-lite"/>
    </source>
</evidence>
<feature type="region of interest" description="Disordered" evidence="1">
    <location>
        <begin position="546"/>
        <end position="568"/>
    </location>
</feature>
<feature type="compositionally biased region" description="Basic and acidic residues" evidence="1">
    <location>
        <begin position="629"/>
        <end position="641"/>
    </location>
</feature>
<feature type="region of interest" description="Disordered" evidence="1">
    <location>
        <begin position="249"/>
        <end position="306"/>
    </location>
</feature>
<feature type="transmembrane region" description="Helical" evidence="2">
    <location>
        <begin position="47"/>
        <end position="68"/>
    </location>
</feature>
<organism evidence="3 4">
    <name type="scientific">Apostasia shenzhenica</name>
    <dbReference type="NCBI Taxonomy" id="1088818"/>
    <lineage>
        <taxon>Eukaryota</taxon>
        <taxon>Viridiplantae</taxon>
        <taxon>Streptophyta</taxon>
        <taxon>Embryophyta</taxon>
        <taxon>Tracheophyta</taxon>
        <taxon>Spermatophyta</taxon>
        <taxon>Magnoliopsida</taxon>
        <taxon>Liliopsida</taxon>
        <taxon>Asparagales</taxon>
        <taxon>Orchidaceae</taxon>
        <taxon>Apostasioideae</taxon>
        <taxon>Apostasia</taxon>
    </lineage>
</organism>
<feature type="transmembrane region" description="Helical" evidence="2">
    <location>
        <begin position="21"/>
        <end position="41"/>
    </location>
</feature>
<feature type="compositionally biased region" description="Low complexity" evidence="1">
    <location>
        <begin position="743"/>
        <end position="756"/>
    </location>
</feature>
<evidence type="ECO:0000313" key="3">
    <source>
        <dbReference type="EMBL" id="PKA64044.1"/>
    </source>
</evidence>
<name>A0A2I0B8B8_9ASPA</name>
<feature type="region of interest" description="Disordered" evidence="1">
    <location>
        <begin position="690"/>
        <end position="781"/>
    </location>
</feature>
<reference evidence="3 4" key="1">
    <citation type="journal article" date="2017" name="Nature">
        <title>The Apostasia genome and the evolution of orchids.</title>
        <authorList>
            <person name="Zhang G.Q."/>
            <person name="Liu K.W."/>
            <person name="Li Z."/>
            <person name="Lohaus R."/>
            <person name="Hsiao Y.Y."/>
            <person name="Niu S.C."/>
            <person name="Wang J.Y."/>
            <person name="Lin Y.C."/>
            <person name="Xu Q."/>
            <person name="Chen L.J."/>
            <person name="Yoshida K."/>
            <person name="Fujiwara S."/>
            <person name="Wang Z.W."/>
            <person name="Zhang Y.Q."/>
            <person name="Mitsuda N."/>
            <person name="Wang M."/>
            <person name="Liu G.H."/>
            <person name="Pecoraro L."/>
            <person name="Huang H.X."/>
            <person name="Xiao X.J."/>
            <person name="Lin M."/>
            <person name="Wu X.Y."/>
            <person name="Wu W.L."/>
            <person name="Chen Y.Y."/>
            <person name="Chang S.B."/>
            <person name="Sakamoto S."/>
            <person name="Ohme-Takagi M."/>
            <person name="Yagi M."/>
            <person name="Zeng S.J."/>
            <person name="Shen C.Y."/>
            <person name="Yeh C.M."/>
            <person name="Luo Y.B."/>
            <person name="Tsai W.C."/>
            <person name="Van de Peer Y."/>
            <person name="Liu Z.J."/>
        </authorList>
    </citation>
    <scope>NUCLEOTIDE SEQUENCE [LARGE SCALE GENOMIC DNA]</scope>
    <source>
        <strain evidence="4">cv. Shenzhen</strain>
        <tissue evidence="3">Stem</tissue>
    </source>
</reference>
<evidence type="ECO:0000313" key="4">
    <source>
        <dbReference type="Proteomes" id="UP000236161"/>
    </source>
</evidence>